<dbReference type="EMBL" id="AP025184">
    <property type="protein sequence ID" value="BDB54537.1"/>
    <property type="molecule type" value="Genomic_DNA"/>
</dbReference>
<accession>A0ABN6L1P0</accession>
<evidence type="ECO:0000313" key="2">
    <source>
        <dbReference type="Proteomes" id="UP001319867"/>
    </source>
</evidence>
<dbReference type="Proteomes" id="UP001319867">
    <property type="component" value="Chromosome"/>
</dbReference>
<reference evidence="1 2" key="2">
    <citation type="journal article" date="2022" name="Microorganisms">
        <title>Complete Genome Sequences of Two Flavobacterium ammonificans Strains and a Flavobacterium ammoniigenes Strain of Ammonifying Bacterioplankton Isolated from Surface River Water.</title>
        <authorList>
            <person name="Suda W."/>
            <person name="Ogata Y."/>
            <person name="Shindo C."/>
            <person name="Watanabe K."/>
        </authorList>
    </citation>
    <scope>NUCLEOTIDE SEQUENCE [LARGE SCALE GENOMIC DNA]</scope>
    <source>
        <strain evidence="1 2">GENT5</strain>
    </source>
</reference>
<sequence>MLFSNISFLVNKNLPFGTLFTALQAEINIAIRINAVTFVKICFNGSKILIQKYIFLWLVKTK</sequence>
<gene>
    <name evidence="1" type="ORF">GENT5_08420</name>
</gene>
<name>A0ABN6L1P0_9FLAO</name>
<proteinExistence type="predicted"/>
<reference evidence="1 2" key="1">
    <citation type="journal article" date="2022" name="Int. J. Syst. Evol. Microbiol.">
        <title>Flavobacterium ammonificans sp. nov. and Flavobacterium ammoniigenes sp. nov., ammonifying bacteria isolated from surface river water.</title>
        <authorList>
            <person name="Watanabe K."/>
            <person name="Kitamura T."/>
            <person name="Ogata Y."/>
            <person name="Shindo C."/>
            <person name="Suda W."/>
        </authorList>
    </citation>
    <scope>NUCLEOTIDE SEQUENCE [LARGE SCALE GENOMIC DNA]</scope>
    <source>
        <strain evidence="1 2">GENT5</strain>
    </source>
</reference>
<keyword evidence="2" id="KW-1185">Reference proteome</keyword>
<organism evidence="1 2">
    <name type="scientific">Flavobacterium ammoniigenes</name>
    <dbReference type="NCBI Taxonomy" id="1751095"/>
    <lineage>
        <taxon>Bacteria</taxon>
        <taxon>Pseudomonadati</taxon>
        <taxon>Bacteroidota</taxon>
        <taxon>Flavobacteriia</taxon>
        <taxon>Flavobacteriales</taxon>
        <taxon>Flavobacteriaceae</taxon>
        <taxon>Flavobacterium</taxon>
    </lineage>
</organism>
<evidence type="ECO:0000313" key="1">
    <source>
        <dbReference type="EMBL" id="BDB54537.1"/>
    </source>
</evidence>
<protein>
    <submittedName>
        <fullName evidence="1">Uncharacterized protein</fullName>
    </submittedName>
</protein>